<reference evidence="7" key="1">
    <citation type="submission" date="2023-06" db="EMBL/GenBank/DDBJ databases">
        <authorList>
            <person name="Delattre M."/>
        </authorList>
    </citation>
    <scope>NUCLEOTIDE SEQUENCE</scope>
    <source>
        <strain evidence="7">AF72</strain>
    </source>
</reference>
<dbReference type="PROSITE" id="PS00236">
    <property type="entry name" value="NEUROTR_ION_CHANNEL"/>
    <property type="match status" value="1"/>
</dbReference>
<name>A0AA36CAJ8_9BILA</name>
<dbReference type="InterPro" id="IPR006201">
    <property type="entry name" value="Neur_channel"/>
</dbReference>
<keyword evidence="3 5" id="KW-1133">Transmembrane helix</keyword>
<proteinExistence type="inferred from homology"/>
<keyword evidence="4 5" id="KW-0472">Membrane</keyword>
<feature type="transmembrane region" description="Helical" evidence="5">
    <location>
        <begin position="265"/>
        <end position="283"/>
    </location>
</feature>
<sequence length="370" mass="42378">MRLALLLALFLKVYEASAKPNDLQALYNALFVSGNYTKELAPVSGDRAGQINLMIEMVYMRLVEINSENQQLSLVIELANYWNDDRLRWDPKDYSGIENLYISASMLWIPDYAPTDSQKFENVFPENQRNARVSWNGTIFYETIMFIIASCRLEMQDFPFDRQSCAIGLQNHHILKPMLTMESRISPTMDPSVYEGNSEWCFLNISSNLTGVPEELTMAGFVFVLHREPLFYVFVVIFPSFLLTTLANFGMFWSANIRENKLEKMGLGLASMMAMTVMLDLASQQIHKTAAFPLLGYYVIICTAIIALGCVSIALLSNGASRPMDRKPKHTFLARVEQYVFTRSFFAQLFFQGLNIVNLIYTLSHWKNYH</sequence>
<evidence type="ECO:0000256" key="2">
    <source>
        <dbReference type="ARBA" id="ARBA00022692"/>
    </source>
</evidence>
<feature type="transmembrane region" description="Helical" evidence="5">
    <location>
        <begin position="340"/>
        <end position="361"/>
    </location>
</feature>
<dbReference type="GO" id="GO:0004888">
    <property type="term" value="F:transmembrane signaling receptor activity"/>
    <property type="evidence" value="ECO:0007669"/>
    <property type="project" value="InterPro"/>
</dbReference>
<dbReference type="InterPro" id="IPR018000">
    <property type="entry name" value="Neurotransmitter_ion_chnl_CS"/>
</dbReference>
<keyword evidence="8" id="KW-1185">Reference proteome</keyword>
<dbReference type="AlphaFoldDB" id="A0AA36CAJ8"/>
<evidence type="ECO:0000313" key="7">
    <source>
        <dbReference type="EMBL" id="CAJ0565458.1"/>
    </source>
</evidence>
<feature type="signal peptide" evidence="5">
    <location>
        <begin position="1"/>
        <end position="18"/>
    </location>
</feature>
<evidence type="ECO:0000313" key="8">
    <source>
        <dbReference type="Proteomes" id="UP001177023"/>
    </source>
</evidence>
<feature type="domain" description="Neurotransmitter-gated ion-channel ligand-binding" evidence="6">
    <location>
        <begin position="25"/>
        <end position="228"/>
    </location>
</feature>
<feature type="transmembrane region" description="Helical" evidence="5">
    <location>
        <begin position="295"/>
        <end position="319"/>
    </location>
</feature>
<dbReference type="CDD" id="cd19051">
    <property type="entry name" value="LGIC_TM_cation"/>
    <property type="match status" value="1"/>
</dbReference>
<dbReference type="InterPro" id="IPR006202">
    <property type="entry name" value="Neur_chan_lig-bd"/>
</dbReference>
<dbReference type="Gene3D" id="2.70.170.10">
    <property type="entry name" value="Neurotransmitter-gated ion-channel ligand-binding domain"/>
    <property type="match status" value="1"/>
</dbReference>
<comment type="subcellular location">
    <subcellularLocation>
        <location evidence="1">Membrane</location>
        <topology evidence="1">Multi-pass membrane protein</topology>
    </subcellularLocation>
</comment>
<dbReference type="InterPro" id="IPR038050">
    <property type="entry name" value="Neuro_actylchol_rec"/>
</dbReference>
<organism evidence="7 8">
    <name type="scientific">Mesorhabditis spiculigera</name>
    <dbReference type="NCBI Taxonomy" id="96644"/>
    <lineage>
        <taxon>Eukaryota</taxon>
        <taxon>Metazoa</taxon>
        <taxon>Ecdysozoa</taxon>
        <taxon>Nematoda</taxon>
        <taxon>Chromadorea</taxon>
        <taxon>Rhabditida</taxon>
        <taxon>Rhabditina</taxon>
        <taxon>Rhabditomorpha</taxon>
        <taxon>Rhabditoidea</taxon>
        <taxon>Rhabditidae</taxon>
        <taxon>Mesorhabditinae</taxon>
        <taxon>Mesorhabditis</taxon>
    </lineage>
</organism>
<protein>
    <recommendedName>
        <fullName evidence="6">Neurotransmitter-gated ion-channel ligand-binding domain-containing protein</fullName>
    </recommendedName>
</protein>
<dbReference type="PANTHER" id="PTHR18945">
    <property type="entry name" value="NEUROTRANSMITTER GATED ION CHANNEL"/>
    <property type="match status" value="1"/>
</dbReference>
<accession>A0AA36CAJ8</accession>
<keyword evidence="5" id="KW-0407">Ion channel</keyword>
<keyword evidence="5" id="KW-0406">Ion transport</keyword>
<keyword evidence="5" id="KW-0813">Transport</keyword>
<feature type="transmembrane region" description="Helical" evidence="5">
    <location>
        <begin position="230"/>
        <end position="253"/>
    </location>
</feature>
<dbReference type="InterPro" id="IPR036734">
    <property type="entry name" value="Neur_chan_lig-bd_sf"/>
</dbReference>
<evidence type="ECO:0000256" key="4">
    <source>
        <dbReference type="ARBA" id="ARBA00023136"/>
    </source>
</evidence>
<gene>
    <name evidence="7" type="ORF">MSPICULIGERA_LOCUS4099</name>
</gene>
<comment type="caution">
    <text evidence="7">The sequence shown here is derived from an EMBL/GenBank/DDBJ whole genome shotgun (WGS) entry which is preliminary data.</text>
</comment>
<keyword evidence="2 5" id="KW-0812">Transmembrane</keyword>
<dbReference type="GO" id="GO:0016020">
    <property type="term" value="C:membrane"/>
    <property type="evidence" value="ECO:0007669"/>
    <property type="project" value="UniProtKB-SubCell"/>
</dbReference>
<feature type="non-terminal residue" evidence="7">
    <location>
        <position position="370"/>
    </location>
</feature>
<evidence type="ECO:0000256" key="1">
    <source>
        <dbReference type="ARBA" id="ARBA00004141"/>
    </source>
</evidence>
<dbReference type="Gene3D" id="1.20.58.390">
    <property type="entry name" value="Neurotransmitter-gated ion-channel transmembrane domain"/>
    <property type="match status" value="1"/>
</dbReference>
<evidence type="ECO:0000256" key="3">
    <source>
        <dbReference type="ARBA" id="ARBA00022989"/>
    </source>
</evidence>
<dbReference type="Pfam" id="PF02931">
    <property type="entry name" value="Neur_chan_LBD"/>
    <property type="match status" value="1"/>
</dbReference>
<dbReference type="PRINTS" id="PR00252">
    <property type="entry name" value="NRIONCHANNEL"/>
</dbReference>
<dbReference type="SUPFAM" id="SSF90112">
    <property type="entry name" value="Neurotransmitter-gated ion-channel transmembrane pore"/>
    <property type="match status" value="1"/>
</dbReference>
<evidence type="ECO:0000256" key="5">
    <source>
        <dbReference type="RuleBase" id="RU000687"/>
    </source>
</evidence>
<feature type="chain" id="PRO_5041484031" description="Neurotransmitter-gated ion-channel ligand-binding domain-containing protein" evidence="5">
    <location>
        <begin position="19"/>
        <end position="370"/>
    </location>
</feature>
<keyword evidence="5" id="KW-0732">Signal</keyword>
<dbReference type="GO" id="GO:0005230">
    <property type="term" value="F:extracellular ligand-gated monoatomic ion channel activity"/>
    <property type="evidence" value="ECO:0007669"/>
    <property type="project" value="InterPro"/>
</dbReference>
<dbReference type="Proteomes" id="UP001177023">
    <property type="component" value="Unassembled WGS sequence"/>
</dbReference>
<dbReference type="EMBL" id="CATQJA010001041">
    <property type="protein sequence ID" value="CAJ0565458.1"/>
    <property type="molecule type" value="Genomic_DNA"/>
</dbReference>
<comment type="similarity">
    <text evidence="5">Belongs to the ligand-gated ion channel (TC 1.A.9) family.</text>
</comment>
<dbReference type="CDD" id="cd18989">
    <property type="entry name" value="LGIC_ECD_cation"/>
    <property type="match status" value="1"/>
</dbReference>
<dbReference type="SUPFAM" id="SSF63712">
    <property type="entry name" value="Nicotinic receptor ligand binding domain-like"/>
    <property type="match status" value="1"/>
</dbReference>
<evidence type="ECO:0000259" key="6">
    <source>
        <dbReference type="Pfam" id="PF02931"/>
    </source>
</evidence>
<dbReference type="InterPro" id="IPR036719">
    <property type="entry name" value="Neuro-gated_channel_TM_sf"/>
</dbReference>